<feature type="non-terminal residue" evidence="1">
    <location>
        <position position="54"/>
    </location>
</feature>
<sequence length="54" mass="6315">MAKIPPKERTPLLRLLCSVTISNCERLMLRGVAESSKWHLRCPHCTRYFGRTKE</sequence>
<comment type="caution">
    <text evidence="1">The sequence shown here is derived from an EMBL/GenBank/DDBJ whole genome shotgun (WGS) entry which is preliminary data.</text>
</comment>
<accession>A0ABD0JNZ6</accession>
<gene>
    <name evidence="1" type="ORF">BaRGS_00032601</name>
</gene>
<keyword evidence="2" id="KW-1185">Reference proteome</keyword>
<evidence type="ECO:0000313" key="2">
    <source>
        <dbReference type="Proteomes" id="UP001519460"/>
    </source>
</evidence>
<dbReference type="Proteomes" id="UP001519460">
    <property type="component" value="Unassembled WGS sequence"/>
</dbReference>
<protein>
    <submittedName>
        <fullName evidence="1">Uncharacterized protein</fullName>
    </submittedName>
</protein>
<reference evidence="1 2" key="1">
    <citation type="journal article" date="2023" name="Sci. Data">
        <title>Genome assembly of the Korean intertidal mud-creeper Batillaria attramentaria.</title>
        <authorList>
            <person name="Patra A.K."/>
            <person name="Ho P.T."/>
            <person name="Jun S."/>
            <person name="Lee S.J."/>
            <person name="Kim Y."/>
            <person name="Won Y.J."/>
        </authorList>
    </citation>
    <scope>NUCLEOTIDE SEQUENCE [LARGE SCALE GENOMIC DNA]</scope>
    <source>
        <strain evidence="1">Wonlab-2016</strain>
    </source>
</reference>
<dbReference type="EMBL" id="JACVVK020000383">
    <property type="protein sequence ID" value="KAK7476177.1"/>
    <property type="molecule type" value="Genomic_DNA"/>
</dbReference>
<name>A0ABD0JNZ6_9CAEN</name>
<proteinExistence type="predicted"/>
<dbReference type="AlphaFoldDB" id="A0ABD0JNZ6"/>
<evidence type="ECO:0000313" key="1">
    <source>
        <dbReference type="EMBL" id="KAK7476177.1"/>
    </source>
</evidence>
<organism evidence="1 2">
    <name type="scientific">Batillaria attramentaria</name>
    <dbReference type="NCBI Taxonomy" id="370345"/>
    <lineage>
        <taxon>Eukaryota</taxon>
        <taxon>Metazoa</taxon>
        <taxon>Spiralia</taxon>
        <taxon>Lophotrochozoa</taxon>
        <taxon>Mollusca</taxon>
        <taxon>Gastropoda</taxon>
        <taxon>Caenogastropoda</taxon>
        <taxon>Sorbeoconcha</taxon>
        <taxon>Cerithioidea</taxon>
        <taxon>Batillariidae</taxon>
        <taxon>Batillaria</taxon>
    </lineage>
</organism>